<dbReference type="PANTHER" id="PTHR31836">
    <property type="match status" value="1"/>
</dbReference>
<feature type="signal peptide" evidence="3">
    <location>
        <begin position="1"/>
        <end position="19"/>
    </location>
</feature>
<dbReference type="SUPFAM" id="SSF50685">
    <property type="entry name" value="Barwin-like endoglucanases"/>
    <property type="match status" value="1"/>
</dbReference>
<evidence type="ECO:0000256" key="2">
    <source>
        <dbReference type="SAM" id="MobiDB-lite"/>
    </source>
</evidence>
<dbReference type="Gene3D" id="2.40.40.10">
    <property type="entry name" value="RlpA-like domain"/>
    <property type="match status" value="1"/>
</dbReference>
<feature type="compositionally biased region" description="Low complexity" evidence="2">
    <location>
        <begin position="140"/>
        <end position="151"/>
    </location>
</feature>
<feature type="compositionally biased region" description="Acidic residues" evidence="2">
    <location>
        <begin position="90"/>
        <end position="101"/>
    </location>
</feature>
<name>A0A5C3LDK6_COPMA</name>
<dbReference type="STRING" id="230819.A0A5C3LDK6"/>
<feature type="chain" id="PRO_5022907741" evidence="3">
    <location>
        <begin position="20"/>
        <end position="265"/>
    </location>
</feature>
<feature type="region of interest" description="Disordered" evidence="2">
    <location>
        <begin position="124"/>
        <end position="151"/>
    </location>
</feature>
<evidence type="ECO:0000313" key="5">
    <source>
        <dbReference type="EMBL" id="TFK29996.1"/>
    </source>
</evidence>
<evidence type="ECO:0000256" key="1">
    <source>
        <dbReference type="ARBA" id="ARBA00022729"/>
    </source>
</evidence>
<dbReference type="EMBL" id="ML210147">
    <property type="protein sequence ID" value="TFK29996.1"/>
    <property type="molecule type" value="Genomic_DNA"/>
</dbReference>
<accession>A0A5C3LDK6</accession>
<dbReference type="PANTHER" id="PTHR31836:SF24">
    <property type="entry name" value="RLPA-LIKE PROTEIN DOUBLE-PSI BETA-BARREL DOMAIN-CONTAINING PROTEIN"/>
    <property type="match status" value="1"/>
</dbReference>
<proteinExistence type="predicted"/>
<dbReference type="OrthoDB" id="406505at2759"/>
<feature type="domain" description="RlpA-like protein double-psi beta-barrel" evidence="4">
    <location>
        <begin position="166"/>
        <end position="261"/>
    </location>
</feature>
<evidence type="ECO:0000259" key="4">
    <source>
        <dbReference type="Pfam" id="PF03330"/>
    </source>
</evidence>
<gene>
    <name evidence="5" type="ORF">FA15DRAFT_191806</name>
</gene>
<sequence>MLSLVKLAVFCLAASATLAAAAHRADPPSGWAAGYLEPYHRYHARYLVLACDKKHDTPFFDQCCHPLLRSESLRSSRLDHCNPDTPSAVTDEESEECEPDSEERVISEETSAFPTHAIQLSVASKDNSDAKSQPQDVEADANASDDSGAASSPLAKMAATADVNGGFATYYYQNGVAGACGKVHTDKELIAAMSGGRYGNLGAVSKECGKKVRIVNNKNGKSVTVTIADACPTCNNDNSIDLSEYAFQRIAPLSDGIVPITWNYV</sequence>
<keyword evidence="1 3" id="KW-0732">Signal</keyword>
<keyword evidence="6" id="KW-1185">Reference proteome</keyword>
<dbReference type="InterPro" id="IPR051477">
    <property type="entry name" value="Expansin_CellWall"/>
</dbReference>
<dbReference type="Proteomes" id="UP000307440">
    <property type="component" value="Unassembled WGS sequence"/>
</dbReference>
<feature type="compositionally biased region" description="Polar residues" evidence="2">
    <location>
        <begin position="124"/>
        <end position="135"/>
    </location>
</feature>
<dbReference type="InterPro" id="IPR009009">
    <property type="entry name" value="RlpA-like_DPBB"/>
</dbReference>
<dbReference type="CDD" id="cd22191">
    <property type="entry name" value="DPBB_RlpA_EXP_N-like"/>
    <property type="match status" value="1"/>
</dbReference>
<reference evidence="5 6" key="1">
    <citation type="journal article" date="2019" name="Nat. Ecol. Evol.">
        <title>Megaphylogeny resolves global patterns of mushroom evolution.</title>
        <authorList>
            <person name="Varga T."/>
            <person name="Krizsan K."/>
            <person name="Foldi C."/>
            <person name="Dima B."/>
            <person name="Sanchez-Garcia M."/>
            <person name="Sanchez-Ramirez S."/>
            <person name="Szollosi G.J."/>
            <person name="Szarkandi J.G."/>
            <person name="Papp V."/>
            <person name="Albert L."/>
            <person name="Andreopoulos W."/>
            <person name="Angelini C."/>
            <person name="Antonin V."/>
            <person name="Barry K.W."/>
            <person name="Bougher N.L."/>
            <person name="Buchanan P."/>
            <person name="Buyck B."/>
            <person name="Bense V."/>
            <person name="Catcheside P."/>
            <person name="Chovatia M."/>
            <person name="Cooper J."/>
            <person name="Damon W."/>
            <person name="Desjardin D."/>
            <person name="Finy P."/>
            <person name="Geml J."/>
            <person name="Haridas S."/>
            <person name="Hughes K."/>
            <person name="Justo A."/>
            <person name="Karasinski D."/>
            <person name="Kautmanova I."/>
            <person name="Kiss B."/>
            <person name="Kocsube S."/>
            <person name="Kotiranta H."/>
            <person name="LaButti K.M."/>
            <person name="Lechner B.E."/>
            <person name="Liimatainen K."/>
            <person name="Lipzen A."/>
            <person name="Lukacs Z."/>
            <person name="Mihaltcheva S."/>
            <person name="Morgado L.N."/>
            <person name="Niskanen T."/>
            <person name="Noordeloos M.E."/>
            <person name="Ohm R.A."/>
            <person name="Ortiz-Santana B."/>
            <person name="Ovrebo C."/>
            <person name="Racz N."/>
            <person name="Riley R."/>
            <person name="Savchenko A."/>
            <person name="Shiryaev A."/>
            <person name="Soop K."/>
            <person name="Spirin V."/>
            <person name="Szebenyi C."/>
            <person name="Tomsovsky M."/>
            <person name="Tulloss R.E."/>
            <person name="Uehling J."/>
            <person name="Grigoriev I.V."/>
            <person name="Vagvolgyi C."/>
            <person name="Papp T."/>
            <person name="Martin F.M."/>
            <person name="Miettinen O."/>
            <person name="Hibbett D.S."/>
            <person name="Nagy L.G."/>
        </authorList>
    </citation>
    <scope>NUCLEOTIDE SEQUENCE [LARGE SCALE GENOMIC DNA]</scope>
    <source>
        <strain evidence="5 6">CBS 121175</strain>
    </source>
</reference>
<organism evidence="5 6">
    <name type="scientific">Coprinopsis marcescibilis</name>
    <name type="common">Agaric fungus</name>
    <name type="synonym">Psathyrella marcescibilis</name>
    <dbReference type="NCBI Taxonomy" id="230819"/>
    <lineage>
        <taxon>Eukaryota</taxon>
        <taxon>Fungi</taxon>
        <taxon>Dikarya</taxon>
        <taxon>Basidiomycota</taxon>
        <taxon>Agaricomycotina</taxon>
        <taxon>Agaricomycetes</taxon>
        <taxon>Agaricomycetidae</taxon>
        <taxon>Agaricales</taxon>
        <taxon>Agaricineae</taxon>
        <taxon>Psathyrellaceae</taxon>
        <taxon>Coprinopsis</taxon>
    </lineage>
</organism>
<dbReference type="InterPro" id="IPR036908">
    <property type="entry name" value="RlpA-like_sf"/>
</dbReference>
<evidence type="ECO:0000313" key="6">
    <source>
        <dbReference type="Proteomes" id="UP000307440"/>
    </source>
</evidence>
<evidence type="ECO:0000256" key="3">
    <source>
        <dbReference type="SAM" id="SignalP"/>
    </source>
</evidence>
<feature type="region of interest" description="Disordered" evidence="2">
    <location>
        <begin position="78"/>
        <end position="101"/>
    </location>
</feature>
<protein>
    <submittedName>
        <fullName evidence="5">Barwin-like endoglucanase</fullName>
    </submittedName>
</protein>
<dbReference type="AlphaFoldDB" id="A0A5C3LDK6"/>
<dbReference type="Pfam" id="PF03330">
    <property type="entry name" value="DPBB_1"/>
    <property type="match status" value="1"/>
</dbReference>